<evidence type="ECO:0000256" key="4">
    <source>
        <dbReference type="ARBA" id="ARBA00022989"/>
    </source>
</evidence>
<protein>
    <submittedName>
        <fullName evidence="9">G protein-coupled receptor</fullName>
    </submittedName>
</protein>
<dbReference type="OrthoDB" id="9990906at2759"/>
<evidence type="ECO:0000256" key="8">
    <source>
        <dbReference type="ARBA" id="ARBA00023224"/>
    </source>
</evidence>
<accession>A0A8R1UUF1</accession>
<evidence type="ECO:0000256" key="3">
    <source>
        <dbReference type="ARBA" id="ARBA00022692"/>
    </source>
</evidence>
<reference evidence="10" key="1">
    <citation type="journal article" date="2008" name="Nat. Genet.">
        <title>The Pristionchus pacificus genome provides a unique perspective on nematode lifestyle and parasitism.</title>
        <authorList>
            <person name="Dieterich C."/>
            <person name="Clifton S.W."/>
            <person name="Schuster L.N."/>
            <person name="Chinwalla A."/>
            <person name="Delehaunty K."/>
            <person name="Dinkelacker I."/>
            <person name="Fulton L."/>
            <person name="Fulton R."/>
            <person name="Godfrey J."/>
            <person name="Minx P."/>
            <person name="Mitreva M."/>
            <person name="Roeseler W."/>
            <person name="Tian H."/>
            <person name="Witte H."/>
            <person name="Yang S.P."/>
            <person name="Wilson R.K."/>
            <person name="Sommer R.J."/>
        </authorList>
    </citation>
    <scope>NUCLEOTIDE SEQUENCE [LARGE SCALE GENOMIC DNA]</scope>
    <source>
        <strain evidence="10">PS312</strain>
    </source>
</reference>
<keyword evidence="3" id="KW-0812">Transmembrane</keyword>
<dbReference type="SUPFAM" id="SSF81321">
    <property type="entry name" value="Family A G protein-coupled receptor-like"/>
    <property type="match status" value="1"/>
</dbReference>
<dbReference type="GO" id="GO:0043005">
    <property type="term" value="C:neuron projection"/>
    <property type="evidence" value="ECO:0000318"/>
    <property type="project" value="GO_Central"/>
</dbReference>
<keyword evidence="7" id="KW-0675">Receptor</keyword>
<dbReference type="PROSITE" id="PS50262">
    <property type="entry name" value="G_PROTEIN_RECEP_F1_2"/>
    <property type="match status" value="1"/>
</dbReference>
<evidence type="ECO:0000256" key="7">
    <source>
        <dbReference type="ARBA" id="ARBA00023170"/>
    </source>
</evidence>
<dbReference type="InterPro" id="IPR017452">
    <property type="entry name" value="GPCR_Rhodpsn_7TM"/>
</dbReference>
<dbReference type="PANTHER" id="PTHR24229:SF96">
    <property type="entry name" value="G-PROTEIN COUPLED RECEPTORS FAMILY 1 PROFILE DOMAIN-CONTAINING PROTEIN"/>
    <property type="match status" value="1"/>
</dbReference>
<organism evidence="9 10">
    <name type="scientific">Pristionchus pacificus</name>
    <name type="common">Parasitic nematode worm</name>
    <dbReference type="NCBI Taxonomy" id="54126"/>
    <lineage>
        <taxon>Eukaryota</taxon>
        <taxon>Metazoa</taxon>
        <taxon>Ecdysozoa</taxon>
        <taxon>Nematoda</taxon>
        <taxon>Chromadorea</taxon>
        <taxon>Rhabditida</taxon>
        <taxon>Rhabditina</taxon>
        <taxon>Diplogasteromorpha</taxon>
        <taxon>Diplogasteroidea</taxon>
        <taxon>Neodiplogasteridae</taxon>
        <taxon>Pristionchus</taxon>
    </lineage>
</organism>
<accession>A0A2A6CGK0</accession>
<dbReference type="InterPro" id="IPR000276">
    <property type="entry name" value="GPCR_Rhodpsn"/>
</dbReference>
<reference evidence="9" key="2">
    <citation type="submission" date="2022-06" db="UniProtKB">
        <authorList>
            <consortium name="EnsemblMetazoa"/>
        </authorList>
    </citation>
    <scope>IDENTIFICATION</scope>
    <source>
        <strain evidence="9">PS312</strain>
    </source>
</reference>
<keyword evidence="10" id="KW-1185">Reference proteome</keyword>
<dbReference type="GO" id="GO:0004930">
    <property type="term" value="F:G protein-coupled receptor activity"/>
    <property type="evidence" value="ECO:0000318"/>
    <property type="project" value="GO_Central"/>
</dbReference>
<dbReference type="Pfam" id="PF00001">
    <property type="entry name" value="7tm_1"/>
    <property type="match status" value="1"/>
</dbReference>
<evidence type="ECO:0000256" key="2">
    <source>
        <dbReference type="ARBA" id="ARBA00022475"/>
    </source>
</evidence>
<keyword evidence="6" id="KW-0472">Membrane</keyword>
<keyword evidence="8" id="KW-0807">Transducer</keyword>
<gene>
    <name evidence="9" type="primary">WBGene00277584</name>
</gene>
<evidence type="ECO:0000256" key="5">
    <source>
        <dbReference type="ARBA" id="ARBA00023040"/>
    </source>
</evidence>
<dbReference type="PANTHER" id="PTHR24229">
    <property type="entry name" value="NEUROPEPTIDES RECEPTOR"/>
    <property type="match status" value="1"/>
</dbReference>
<sequence length="509" mass="58276">MVTAPSRSSPFPTALFRPLAPTLFTLLHLFENIFCPLQGLNQDSKLEPSIEMLDGINGSSTGSAALFDDEFPAALQHGTDFNNETVLYEESFLSQKLFDSVYYGYMPFCVIMGFIGNSLAWLLIRYNRTLKQIPSNLYLLTLAAMSSLFLVSLLIFWLEQVSYLYPEYFESYIVHQSRWGCKALNFLAHFCDFATIWLIVLLVSERFIVLHKKKRALTAQRGVKTTIIGNSIPFLPRDDDILVGDVESGEPVKRLENYCRASRQIKIMLFVGFLFNFWILFIADTDKNGECDINSEWEGIYQFFITFETVFLLLFPSLIILVSNCFVAYKLQTFLKRIPTSPSVSFHTGSECPGHNTLTRMTTLTGLGTTRNSRNSMSSNHHYRTIPDASYAVEARPRAKSKGQLKFADLQLTRSLLVVTWMFLVLNVPNYAYRTCTHLFGVDRGLTIMKEFSLLSHVLLYTHHAFLFYFYIFYSPSMKRRLWPTAMQLLECYCLKPEPLAISTSNDAC</sequence>
<keyword evidence="2" id="KW-1003">Cell membrane</keyword>
<dbReference type="Proteomes" id="UP000005239">
    <property type="component" value="Unassembled WGS sequence"/>
</dbReference>
<dbReference type="EnsemblMetazoa" id="PPA39215.1">
    <property type="protein sequence ID" value="PPA39215.1"/>
    <property type="gene ID" value="WBGene00277584"/>
</dbReference>
<comment type="subcellular location">
    <subcellularLocation>
        <location evidence="1">Cell membrane</location>
        <topology evidence="1">Multi-pass membrane protein</topology>
    </subcellularLocation>
</comment>
<keyword evidence="5" id="KW-0297">G-protein coupled receptor</keyword>
<proteinExistence type="predicted"/>
<dbReference type="GO" id="GO:0042277">
    <property type="term" value="F:peptide binding"/>
    <property type="evidence" value="ECO:0000318"/>
    <property type="project" value="GO_Central"/>
</dbReference>
<evidence type="ECO:0000256" key="1">
    <source>
        <dbReference type="ARBA" id="ARBA00004651"/>
    </source>
</evidence>
<dbReference type="AlphaFoldDB" id="A0A2A6CGK0"/>
<name>A0A2A6CGK0_PRIPA</name>
<dbReference type="Gene3D" id="1.20.1070.10">
    <property type="entry name" value="Rhodopsin 7-helix transmembrane proteins"/>
    <property type="match status" value="1"/>
</dbReference>
<evidence type="ECO:0000313" key="9">
    <source>
        <dbReference type="EnsemblMetazoa" id="PPA39215.1"/>
    </source>
</evidence>
<evidence type="ECO:0000256" key="6">
    <source>
        <dbReference type="ARBA" id="ARBA00023136"/>
    </source>
</evidence>
<dbReference type="GO" id="GO:0005886">
    <property type="term" value="C:plasma membrane"/>
    <property type="evidence" value="ECO:0000318"/>
    <property type="project" value="GO_Central"/>
</dbReference>
<evidence type="ECO:0000313" key="10">
    <source>
        <dbReference type="Proteomes" id="UP000005239"/>
    </source>
</evidence>
<keyword evidence="4" id="KW-1133">Transmembrane helix</keyword>